<keyword evidence="1" id="KW-0812">Transmembrane</keyword>
<dbReference type="AlphaFoldDB" id="A0A133PLP7"/>
<keyword evidence="1" id="KW-0472">Membrane</keyword>
<sequence length="251" mass="29086">MKNLEMKKNKGLKLNFTILILFAIHLFSILIAFKTKDFQVNKYPLARILDSYLAISLFFNPIALSSLVKKVIEIEEKNNMWQMQISLGLKVQKILLDKIKNLSIKVFLVQIIEWLIIIFLASKNTNFELDVEIIKRIIIYFLTTLSINISMLLIFTIIEIKSKKIYFSLFFSIVGAMSGIITMLTSKVLSQINPFGLFATILNINYVKDGQVYTQTMNNINYLTLFISLIYIIISLIYITRINKFTLTKDI</sequence>
<feature type="transmembrane region" description="Helical" evidence="1">
    <location>
        <begin position="102"/>
        <end position="122"/>
    </location>
</feature>
<gene>
    <name evidence="2" type="ORF">HMPREF3229_01108</name>
</gene>
<dbReference type="Proteomes" id="UP000070174">
    <property type="component" value="Unassembled WGS sequence"/>
</dbReference>
<accession>A0A133PLP7</accession>
<evidence type="ECO:0008006" key="4">
    <source>
        <dbReference type="Google" id="ProtNLM"/>
    </source>
</evidence>
<evidence type="ECO:0000313" key="3">
    <source>
        <dbReference type="Proteomes" id="UP000070174"/>
    </source>
</evidence>
<organism evidence="2">
    <name type="scientific">Peptoniphilus harei</name>
    <dbReference type="NCBI Taxonomy" id="54005"/>
    <lineage>
        <taxon>Bacteria</taxon>
        <taxon>Bacillati</taxon>
        <taxon>Bacillota</taxon>
        <taxon>Tissierellia</taxon>
        <taxon>Tissierellales</taxon>
        <taxon>Peptoniphilaceae</taxon>
        <taxon>Peptoniphilus</taxon>
    </lineage>
</organism>
<feature type="transmembrane region" description="Helical" evidence="1">
    <location>
        <begin position="137"/>
        <end position="158"/>
    </location>
</feature>
<keyword evidence="1" id="KW-1133">Transmembrane helix</keyword>
<evidence type="ECO:0000256" key="1">
    <source>
        <dbReference type="SAM" id="Phobius"/>
    </source>
</evidence>
<protein>
    <recommendedName>
        <fullName evidence="4">ABC-2 family transporter protein</fullName>
    </recommendedName>
</protein>
<feature type="transmembrane region" description="Helical" evidence="1">
    <location>
        <begin position="53"/>
        <end position="72"/>
    </location>
</feature>
<reference evidence="2 3" key="1">
    <citation type="submission" date="2016-01" db="EMBL/GenBank/DDBJ databases">
        <authorList>
            <person name="Oliw E.H."/>
        </authorList>
    </citation>
    <scope>NUCLEOTIDE SEQUENCE [LARGE SCALE GENOMIC DNA]</scope>
    <source>
        <strain evidence="2 3">CMW7756A</strain>
    </source>
</reference>
<dbReference type="RefSeq" id="WP_060800205.1">
    <property type="nucleotide sequence ID" value="NZ_KQ957101.1"/>
</dbReference>
<evidence type="ECO:0000313" key="2">
    <source>
        <dbReference type="EMBL" id="KXA29484.1"/>
    </source>
</evidence>
<feature type="transmembrane region" description="Helical" evidence="1">
    <location>
        <begin position="165"/>
        <end position="185"/>
    </location>
</feature>
<feature type="transmembrane region" description="Helical" evidence="1">
    <location>
        <begin position="12"/>
        <end position="33"/>
    </location>
</feature>
<comment type="caution">
    <text evidence="2">The sequence shown here is derived from an EMBL/GenBank/DDBJ whole genome shotgun (WGS) entry which is preliminary data.</text>
</comment>
<dbReference type="PATRIC" id="fig|54005.3.peg.1091"/>
<dbReference type="EMBL" id="LRQE01000034">
    <property type="protein sequence ID" value="KXA29484.1"/>
    <property type="molecule type" value="Genomic_DNA"/>
</dbReference>
<proteinExistence type="predicted"/>
<feature type="transmembrane region" description="Helical" evidence="1">
    <location>
        <begin position="220"/>
        <end position="239"/>
    </location>
</feature>
<name>A0A133PLP7_9FIRM</name>